<name>A0A8X6X6I6_9ARAC</name>
<keyword evidence="5" id="KW-0408">Iron</keyword>
<keyword evidence="4" id="KW-0560">Oxidoreductase</keyword>
<comment type="similarity">
    <text evidence="1">Belongs to the cytochrome P450 family.</text>
</comment>
<evidence type="ECO:0000256" key="3">
    <source>
        <dbReference type="ARBA" id="ARBA00022723"/>
    </source>
</evidence>
<evidence type="ECO:0000313" key="8">
    <source>
        <dbReference type="EMBL" id="GFY47947.1"/>
    </source>
</evidence>
<dbReference type="GO" id="GO:0016705">
    <property type="term" value="F:oxidoreductase activity, acting on paired donors, with incorporation or reduction of molecular oxygen"/>
    <property type="evidence" value="ECO:0007669"/>
    <property type="project" value="InterPro"/>
</dbReference>
<evidence type="ECO:0000256" key="1">
    <source>
        <dbReference type="ARBA" id="ARBA00010617"/>
    </source>
</evidence>
<dbReference type="GO" id="GO:0008395">
    <property type="term" value="F:steroid hydroxylase activity"/>
    <property type="evidence" value="ECO:0007669"/>
    <property type="project" value="TreeGrafter"/>
</dbReference>
<sequence length="255" mass="29293">MLYDCTFLKGNRLNNLKLEPISVLLKENIGKYGKHFGSFEWSTPVYVITDPDLLRDVMVKDFHKFHYRTSVEVDDPITKHAVSILKGEDWKRVRTVITPAFTSKRMRQMGTIINDCSKSVVEICEKFFKEGKLVECRGSFEWSNACLRNYRSGSLLRCYGERFSQVSLQNEYLKNTGGLRPVPAEHLVTRFERFGSSRITPSIANVCYLCLLEMLVLPFLLPGQTDFRRHRAGSVNSVISICLDFAFLKIATLFP</sequence>
<dbReference type="AlphaFoldDB" id="A0A8X6X6I6"/>
<dbReference type="Pfam" id="PF00067">
    <property type="entry name" value="p450"/>
    <property type="match status" value="1"/>
</dbReference>
<dbReference type="PANTHER" id="PTHR24302">
    <property type="entry name" value="CYTOCHROME P450 FAMILY 3"/>
    <property type="match status" value="1"/>
</dbReference>
<dbReference type="EMBL" id="BMAV01006215">
    <property type="protein sequence ID" value="GFY47947.1"/>
    <property type="molecule type" value="Genomic_DNA"/>
</dbReference>
<dbReference type="InterPro" id="IPR036396">
    <property type="entry name" value="Cyt_P450_sf"/>
</dbReference>
<dbReference type="GO" id="GO:0005506">
    <property type="term" value="F:iron ion binding"/>
    <property type="evidence" value="ECO:0007669"/>
    <property type="project" value="InterPro"/>
</dbReference>
<dbReference type="InterPro" id="IPR001128">
    <property type="entry name" value="Cyt_P450"/>
</dbReference>
<proteinExistence type="inferred from homology"/>
<evidence type="ECO:0000256" key="2">
    <source>
        <dbReference type="ARBA" id="ARBA00022617"/>
    </source>
</evidence>
<protein>
    <submittedName>
        <fullName evidence="8">Cytochrome P450 3A5</fullName>
    </submittedName>
</protein>
<keyword evidence="2" id="KW-0349">Heme</keyword>
<dbReference type="SUPFAM" id="SSF48264">
    <property type="entry name" value="Cytochrome P450"/>
    <property type="match status" value="1"/>
</dbReference>
<evidence type="ECO:0000256" key="7">
    <source>
        <dbReference type="SAM" id="Phobius"/>
    </source>
</evidence>
<dbReference type="GO" id="GO:0020037">
    <property type="term" value="F:heme binding"/>
    <property type="evidence" value="ECO:0007669"/>
    <property type="project" value="InterPro"/>
</dbReference>
<evidence type="ECO:0000313" key="9">
    <source>
        <dbReference type="Proteomes" id="UP000886998"/>
    </source>
</evidence>
<keyword evidence="7" id="KW-0812">Transmembrane</keyword>
<dbReference type="OrthoDB" id="2789670at2759"/>
<dbReference type="Proteomes" id="UP000886998">
    <property type="component" value="Unassembled WGS sequence"/>
</dbReference>
<evidence type="ECO:0000256" key="5">
    <source>
        <dbReference type="ARBA" id="ARBA00023004"/>
    </source>
</evidence>
<reference evidence="8" key="1">
    <citation type="submission" date="2020-08" db="EMBL/GenBank/DDBJ databases">
        <title>Multicomponent nature underlies the extraordinary mechanical properties of spider dragline silk.</title>
        <authorList>
            <person name="Kono N."/>
            <person name="Nakamura H."/>
            <person name="Mori M."/>
            <person name="Yoshida Y."/>
            <person name="Ohtoshi R."/>
            <person name="Malay A.D."/>
            <person name="Moran D.A.P."/>
            <person name="Tomita M."/>
            <person name="Numata K."/>
            <person name="Arakawa K."/>
        </authorList>
    </citation>
    <scope>NUCLEOTIDE SEQUENCE</scope>
</reference>
<organism evidence="8 9">
    <name type="scientific">Trichonephila inaurata madagascariensis</name>
    <dbReference type="NCBI Taxonomy" id="2747483"/>
    <lineage>
        <taxon>Eukaryota</taxon>
        <taxon>Metazoa</taxon>
        <taxon>Ecdysozoa</taxon>
        <taxon>Arthropoda</taxon>
        <taxon>Chelicerata</taxon>
        <taxon>Arachnida</taxon>
        <taxon>Araneae</taxon>
        <taxon>Araneomorphae</taxon>
        <taxon>Entelegynae</taxon>
        <taxon>Araneoidea</taxon>
        <taxon>Nephilidae</taxon>
        <taxon>Trichonephila</taxon>
        <taxon>Trichonephila inaurata</taxon>
    </lineage>
</organism>
<gene>
    <name evidence="8" type="primary">CYP3A5_2</name>
    <name evidence="8" type="ORF">TNIN_175791</name>
</gene>
<keyword evidence="6" id="KW-0503">Monooxygenase</keyword>
<dbReference type="PANTHER" id="PTHR24302:SF15">
    <property type="entry name" value="FATTY-ACID PEROXYGENASE"/>
    <property type="match status" value="1"/>
</dbReference>
<dbReference type="InterPro" id="IPR050705">
    <property type="entry name" value="Cytochrome_P450_3A"/>
</dbReference>
<keyword evidence="9" id="KW-1185">Reference proteome</keyword>
<accession>A0A8X6X6I6</accession>
<evidence type="ECO:0000256" key="6">
    <source>
        <dbReference type="ARBA" id="ARBA00023033"/>
    </source>
</evidence>
<keyword evidence="7" id="KW-1133">Transmembrane helix</keyword>
<keyword evidence="7" id="KW-0472">Membrane</keyword>
<dbReference type="Gene3D" id="1.10.630.10">
    <property type="entry name" value="Cytochrome P450"/>
    <property type="match status" value="1"/>
</dbReference>
<feature type="transmembrane region" description="Helical" evidence="7">
    <location>
        <begin position="203"/>
        <end position="221"/>
    </location>
</feature>
<comment type="caution">
    <text evidence="8">The sequence shown here is derived from an EMBL/GenBank/DDBJ whole genome shotgun (WGS) entry which is preliminary data.</text>
</comment>
<keyword evidence="3" id="KW-0479">Metal-binding</keyword>
<evidence type="ECO:0000256" key="4">
    <source>
        <dbReference type="ARBA" id="ARBA00023002"/>
    </source>
</evidence>